<dbReference type="Pfam" id="PF07727">
    <property type="entry name" value="RVT_2"/>
    <property type="match status" value="1"/>
</dbReference>
<name>A0A6L2JFX3_TANCI</name>
<accession>A0A6L2JFX3</accession>
<reference evidence="2" key="1">
    <citation type="journal article" date="2019" name="Sci. Rep.">
        <title>Draft genome of Tanacetum cinerariifolium, the natural source of mosquito coil.</title>
        <authorList>
            <person name="Yamashiro T."/>
            <person name="Shiraishi A."/>
            <person name="Satake H."/>
            <person name="Nakayama K."/>
        </authorList>
    </citation>
    <scope>NUCLEOTIDE SEQUENCE</scope>
</reference>
<organism evidence="2">
    <name type="scientific">Tanacetum cinerariifolium</name>
    <name type="common">Dalmatian daisy</name>
    <name type="synonym">Chrysanthemum cinerariifolium</name>
    <dbReference type="NCBI Taxonomy" id="118510"/>
    <lineage>
        <taxon>Eukaryota</taxon>
        <taxon>Viridiplantae</taxon>
        <taxon>Streptophyta</taxon>
        <taxon>Embryophyta</taxon>
        <taxon>Tracheophyta</taxon>
        <taxon>Spermatophyta</taxon>
        <taxon>Magnoliopsida</taxon>
        <taxon>eudicotyledons</taxon>
        <taxon>Gunneridae</taxon>
        <taxon>Pentapetalae</taxon>
        <taxon>asterids</taxon>
        <taxon>campanulids</taxon>
        <taxon>Asterales</taxon>
        <taxon>Asteraceae</taxon>
        <taxon>Asteroideae</taxon>
        <taxon>Anthemideae</taxon>
        <taxon>Anthemidinae</taxon>
        <taxon>Tanacetum</taxon>
    </lineage>
</organism>
<evidence type="ECO:0000259" key="1">
    <source>
        <dbReference type="Pfam" id="PF07727"/>
    </source>
</evidence>
<dbReference type="CDD" id="cd09272">
    <property type="entry name" value="RNase_HI_RT_Ty1"/>
    <property type="match status" value="1"/>
</dbReference>
<dbReference type="SUPFAM" id="SSF56672">
    <property type="entry name" value="DNA/RNA polymerases"/>
    <property type="match status" value="1"/>
</dbReference>
<dbReference type="InterPro" id="IPR013103">
    <property type="entry name" value="RVT_2"/>
</dbReference>
<protein>
    <recommendedName>
        <fullName evidence="1">Reverse transcriptase Ty1/copia-type domain-containing protein</fullName>
    </recommendedName>
</protein>
<dbReference type="AlphaFoldDB" id="A0A6L2JFX3"/>
<dbReference type="EMBL" id="BKCJ010000706">
    <property type="protein sequence ID" value="GEU35572.1"/>
    <property type="molecule type" value="Genomic_DNA"/>
</dbReference>
<dbReference type="PANTHER" id="PTHR11439:SF450">
    <property type="entry name" value="REVERSE TRANSCRIPTASE TY1_COPIA-TYPE DOMAIN-CONTAINING PROTEIN"/>
    <property type="match status" value="1"/>
</dbReference>
<gene>
    <name evidence="2" type="ORF">Tci_007550</name>
</gene>
<dbReference type="PANTHER" id="PTHR11439">
    <property type="entry name" value="GAG-POL-RELATED RETROTRANSPOSON"/>
    <property type="match status" value="1"/>
</dbReference>
<sequence length="356" mass="40726">MKEEYDALMKNRTWSLVPRASNTSVVDGKWVYKLKRDKNGAITRYKARFVAKGFRQQPDIQNAFLHRNLKEQVYMEHPPGFIDPQRPNHVCLLHKSLYVLKQTSHAWFERLSKAFFDLGFKGSKTNPSLFIYSRGDTLLYILKYILELLQSAGLSNCNPMSSPMVTSSSLNLDDNTAFSNPVKYRQVVCSLQYVTLSRPAITFAVNKVCQYMHAPTENHWCAVKRTLRYLHGNPDTCLEPFLDADWAGDSDDRWSTGGFAIYLGSNLISWTARKQRTVLRSSTEAEYKALADTVAELTWLQALLNELGIRSSSTHILWCDNLGATYLSANPICYARTKHMEIDYHFVRKKVAQGDL</sequence>
<evidence type="ECO:0000313" key="2">
    <source>
        <dbReference type="EMBL" id="GEU35572.1"/>
    </source>
</evidence>
<dbReference type="InterPro" id="IPR043502">
    <property type="entry name" value="DNA/RNA_pol_sf"/>
</dbReference>
<comment type="caution">
    <text evidence="2">The sequence shown here is derived from an EMBL/GenBank/DDBJ whole genome shotgun (WGS) entry which is preliminary data.</text>
</comment>
<feature type="domain" description="Reverse transcriptase Ty1/copia-type" evidence="1">
    <location>
        <begin position="58"/>
        <end position="151"/>
    </location>
</feature>
<proteinExistence type="predicted"/>